<dbReference type="Proteomes" id="UP000008963">
    <property type="component" value="Chromosome"/>
</dbReference>
<organism evidence="2 3">
    <name type="scientific">Halobacteriovorax marinus (strain ATCC BAA-682 / DSM 15412 / SJ)</name>
    <name type="common">Bacteriovorax marinus</name>
    <dbReference type="NCBI Taxonomy" id="862908"/>
    <lineage>
        <taxon>Bacteria</taxon>
        <taxon>Pseudomonadati</taxon>
        <taxon>Bdellovibrionota</taxon>
        <taxon>Bacteriovoracia</taxon>
        <taxon>Bacteriovoracales</taxon>
        <taxon>Halobacteriovoraceae</taxon>
        <taxon>Halobacteriovorax</taxon>
    </lineage>
</organism>
<accession>E1X4C5</accession>
<dbReference type="PATRIC" id="fig|862908.3.peg.2186"/>
<feature type="region of interest" description="Disordered" evidence="1">
    <location>
        <begin position="52"/>
        <end position="78"/>
    </location>
</feature>
<dbReference type="EMBL" id="FQ312005">
    <property type="protein sequence ID" value="CBW27097.1"/>
    <property type="molecule type" value="Genomic_DNA"/>
</dbReference>
<proteinExistence type="predicted"/>
<keyword evidence="3" id="KW-1185">Reference proteome</keyword>
<evidence type="ECO:0000313" key="3">
    <source>
        <dbReference type="Proteomes" id="UP000008963"/>
    </source>
</evidence>
<dbReference type="HOGENOM" id="CLU_1545493_0_0_7"/>
<gene>
    <name evidence="2" type="ordered locus">BMS_2297</name>
</gene>
<dbReference type="OrthoDB" id="9981041at2"/>
<evidence type="ECO:0000313" key="2">
    <source>
        <dbReference type="EMBL" id="CBW27097.1"/>
    </source>
</evidence>
<reference evidence="3" key="1">
    <citation type="journal article" date="2013" name="ISME J.">
        <title>A small predatory core genome in the divergent marine Bacteriovorax marinus SJ and the terrestrial Bdellovibrio bacteriovorus.</title>
        <authorList>
            <person name="Crossman L.C."/>
            <person name="Chen H."/>
            <person name="Cerdeno-Tarraga A.M."/>
            <person name="Brooks K."/>
            <person name="Quail M.A."/>
            <person name="Pineiro S.A."/>
            <person name="Hobley L."/>
            <person name="Sockett R.E."/>
            <person name="Bentley S.D."/>
            <person name="Parkhill J."/>
            <person name="Williams H.N."/>
            <person name="Stine O.C."/>
        </authorList>
    </citation>
    <scope>NUCLEOTIDE SEQUENCE [LARGE SCALE GENOMIC DNA]</scope>
    <source>
        <strain evidence="3">ATCC BAA-682 / DSM 15412 / SJ</strain>
    </source>
</reference>
<evidence type="ECO:0000256" key="1">
    <source>
        <dbReference type="SAM" id="MobiDB-lite"/>
    </source>
</evidence>
<sequence length="173" mass="20014">MNFDSIKEVKKRELEAIGIIGIDDEGNFEFSDSILDDDMEDIEEQGKKILKVSKTVSRKSHTTKEKKSRKSPAKISEPIAQAPRKYTIQFNKNENEEAELAFATLSSLGEEVEIKDIFNFIMTRGFSADEKFQIQKIASSRILEEKLNKYLKENKLKMDREEVLLHLLNEKIQ</sequence>
<feature type="compositionally biased region" description="Basic residues" evidence="1">
    <location>
        <begin position="52"/>
        <end position="72"/>
    </location>
</feature>
<name>E1X4C5_HALMS</name>
<dbReference type="AlphaFoldDB" id="E1X4C5"/>
<protein>
    <submittedName>
        <fullName evidence="2">Uncharacterized protein</fullName>
    </submittedName>
</protein>
<dbReference type="KEGG" id="bmx:BMS_2297"/>
<dbReference type="RefSeq" id="WP_014244874.1">
    <property type="nucleotide sequence ID" value="NC_016620.1"/>
</dbReference>